<dbReference type="Gene3D" id="1.20.1720.10">
    <property type="entry name" value="Multidrug resistance protein D"/>
    <property type="match status" value="1"/>
</dbReference>
<dbReference type="AlphaFoldDB" id="A0A1X1EU55"/>
<keyword evidence="6 7" id="KW-0472">Membrane</keyword>
<dbReference type="Pfam" id="PF07690">
    <property type="entry name" value="MFS_1"/>
    <property type="match status" value="1"/>
</dbReference>
<evidence type="ECO:0000256" key="3">
    <source>
        <dbReference type="ARBA" id="ARBA00022475"/>
    </source>
</evidence>
<reference evidence="9 10" key="1">
    <citation type="journal article" date="2017" name="Antonie Van Leeuwenhoek">
        <title>Phylogenomic resolution of the bacterial genus Pantoea and its relationship with Erwinia and Tatumella.</title>
        <authorList>
            <person name="Palmer M."/>
            <person name="Steenkamp E.T."/>
            <person name="Coetzee M.P."/>
            <person name="Chan W.Y."/>
            <person name="van Zyl E."/>
            <person name="De Maayer P."/>
            <person name="Coutinho T.A."/>
            <person name="Blom J."/>
            <person name="Smits T.H."/>
            <person name="Duffy B."/>
            <person name="Venter S.N."/>
        </authorList>
    </citation>
    <scope>NUCLEOTIDE SEQUENCE [LARGE SCALE GENOMIC DNA]</scope>
    <source>
        <strain evidence="9 10">LMG 2657</strain>
    </source>
</reference>
<evidence type="ECO:0000256" key="2">
    <source>
        <dbReference type="ARBA" id="ARBA00022448"/>
    </source>
</evidence>
<comment type="caution">
    <text evidence="9">The sequence shown here is derived from an EMBL/GenBank/DDBJ whole genome shotgun (WGS) entry which is preliminary data.</text>
</comment>
<keyword evidence="10" id="KW-1185">Reference proteome</keyword>
<protein>
    <submittedName>
        <fullName evidence="9">MFS transporter</fullName>
    </submittedName>
</protein>
<dbReference type="SUPFAM" id="SSF103473">
    <property type="entry name" value="MFS general substrate transporter"/>
    <property type="match status" value="1"/>
</dbReference>
<dbReference type="Gene3D" id="1.20.1250.20">
    <property type="entry name" value="MFS general substrate transporter like domains"/>
    <property type="match status" value="1"/>
</dbReference>
<dbReference type="GO" id="GO:0022857">
    <property type="term" value="F:transmembrane transporter activity"/>
    <property type="evidence" value="ECO:0007669"/>
    <property type="project" value="InterPro"/>
</dbReference>
<dbReference type="Proteomes" id="UP000193749">
    <property type="component" value="Unassembled WGS sequence"/>
</dbReference>
<feature type="transmembrane region" description="Helical" evidence="7">
    <location>
        <begin position="58"/>
        <end position="77"/>
    </location>
</feature>
<organism evidence="9 10">
    <name type="scientific">Pantoea cypripedii</name>
    <name type="common">Pectobacterium cypripedii</name>
    <name type="synonym">Erwinia cypripedii</name>
    <dbReference type="NCBI Taxonomy" id="55209"/>
    <lineage>
        <taxon>Bacteria</taxon>
        <taxon>Pseudomonadati</taxon>
        <taxon>Pseudomonadota</taxon>
        <taxon>Gammaproteobacteria</taxon>
        <taxon>Enterobacterales</taxon>
        <taxon>Erwiniaceae</taxon>
        <taxon>Pantoea</taxon>
    </lineage>
</organism>
<dbReference type="PANTHER" id="PTHR42718">
    <property type="entry name" value="MAJOR FACILITATOR SUPERFAMILY MULTIDRUG TRANSPORTER MFSC"/>
    <property type="match status" value="1"/>
</dbReference>
<dbReference type="PROSITE" id="PS50850">
    <property type="entry name" value="MFS"/>
    <property type="match status" value="1"/>
</dbReference>
<gene>
    <name evidence="9" type="ORF">HA50_09335</name>
</gene>
<dbReference type="STRING" id="55209.HA50_09335"/>
<feature type="transmembrane region" description="Helical" evidence="7">
    <location>
        <begin position="113"/>
        <end position="133"/>
    </location>
</feature>
<evidence type="ECO:0000256" key="6">
    <source>
        <dbReference type="ARBA" id="ARBA00023136"/>
    </source>
</evidence>
<feature type="transmembrane region" description="Helical" evidence="7">
    <location>
        <begin position="84"/>
        <end position="107"/>
    </location>
</feature>
<keyword evidence="4 7" id="KW-0812">Transmembrane</keyword>
<accession>A0A1X1EU55</accession>
<dbReference type="GO" id="GO:0005886">
    <property type="term" value="C:plasma membrane"/>
    <property type="evidence" value="ECO:0007669"/>
    <property type="project" value="UniProtKB-SubCell"/>
</dbReference>
<feature type="transmembrane region" description="Helical" evidence="7">
    <location>
        <begin position="335"/>
        <end position="354"/>
    </location>
</feature>
<dbReference type="InterPro" id="IPR036259">
    <property type="entry name" value="MFS_trans_sf"/>
</dbReference>
<dbReference type="RefSeq" id="WP_084874602.1">
    <property type="nucleotide sequence ID" value="NZ_JAGGMY010000001.1"/>
</dbReference>
<proteinExistence type="predicted"/>
<dbReference type="OrthoDB" id="9812221at2"/>
<evidence type="ECO:0000313" key="10">
    <source>
        <dbReference type="Proteomes" id="UP000193749"/>
    </source>
</evidence>
<feature type="transmembrane region" description="Helical" evidence="7">
    <location>
        <begin position="230"/>
        <end position="246"/>
    </location>
</feature>
<evidence type="ECO:0000256" key="4">
    <source>
        <dbReference type="ARBA" id="ARBA00022692"/>
    </source>
</evidence>
<evidence type="ECO:0000259" key="8">
    <source>
        <dbReference type="PROSITE" id="PS50850"/>
    </source>
</evidence>
<dbReference type="InterPro" id="IPR011701">
    <property type="entry name" value="MFS"/>
</dbReference>
<keyword evidence="5 7" id="KW-1133">Transmembrane helix</keyword>
<keyword evidence="3" id="KW-1003">Cell membrane</keyword>
<feature type="transmembrane region" description="Helical" evidence="7">
    <location>
        <begin position="398"/>
        <end position="418"/>
    </location>
</feature>
<feature type="transmembrane region" description="Helical" evidence="7">
    <location>
        <begin position="438"/>
        <end position="457"/>
    </location>
</feature>
<feature type="transmembrane region" description="Helical" evidence="7">
    <location>
        <begin position="145"/>
        <end position="166"/>
    </location>
</feature>
<evidence type="ECO:0000256" key="5">
    <source>
        <dbReference type="ARBA" id="ARBA00022989"/>
    </source>
</evidence>
<dbReference type="EMBL" id="MLJI01000001">
    <property type="protein sequence ID" value="ORM93538.1"/>
    <property type="molecule type" value="Genomic_DNA"/>
</dbReference>
<feature type="transmembrane region" description="Helical" evidence="7">
    <location>
        <begin position="205"/>
        <end position="224"/>
    </location>
</feature>
<dbReference type="InterPro" id="IPR020846">
    <property type="entry name" value="MFS_dom"/>
</dbReference>
<sequence length="468" mass="50099">MSHPSSQTPSAAGSPLWLALLVALTFFMENLDATVIVTAIPQMAHEFAVGPVALNVGISAYLLAVAIFIPISGWLAGRIGARNLFAAAILLFTLASVLCGVSDNLPFFTFSRVLQGIGGALMVPVGRMVVLGVTAKKHMVKTIAVITWPGLIAPVLGPPLGGFIVTYGHWSWIFWLNIPLGILALLATFRLVPKTHNTSARPFDGLGFVYTALACVALVTGLELLGHSELTSGLLLMAVGIVSAVLTYRHSLHHPAPLLPFGTLSIPTFRSTAIAGSYFRASINAIPFLLPLLFQLSFGWSAVQAGSMVLWVFAGNLAMKPATTWLMNRFGFRRILLWNGLISLLAILSCVLLSPSLSYFAIATILFIGGLTRSLQFSCYNSLGFADVPQEKMADASVIFSIFFQFSMSAGIAIAALLMRISMGWRESTVPGQADVNVAFIGVSLLVACSLINVYRLEKNAGQQLLKQ</sequence>
<keyword evidence="2" id="KW-0813">Transport</keyword>
<name>A0A1X1EU55_PANCY</name>
<evidence type="ECO:0000256" key="1">
    <source>
        <dbReference type="ARBA" id="ARBA00004651"/>
    </source>
</evidence>
<feature type="transmembrane region" description="Helical" evidence="7">
    <location>
        <begin position="285"/>
        <end position="314"/>
    </location>
</feature>
<evidence type="ECO:0000256" key="7">
    <source>
        <dbReference type="SAM" id="Phobius"/>
    </source>
</evidence>
<dbReference type="PANTHER" id="PTHR42718:SF46">
    <property type="entry name" value="BLR6921 PROTEIN"/>
    <property type="match status" value="1"/>
</dbReference>
<feature type="transmembrane region" description="Helical" evidence="7">
    <location>
        <begin position="172"/>
        <end position="193"/>
    </location>
</feature>
<evidence type="ECO:0000313" key="9">
    <source>
        <dbReference type="EMBL" id="ORM93538.1"/>
    </source>
</evidence>
<feature type="domain" description="Major facilitator superfamily (MFS) profile" evidence="8">
    <location>
        <begin position="18"/>
        <end position="462"/>
    </location>
</feature>
<comment type="subcellular location">
    <subcellularLocation>
        <location evidence="1">Cell membrane</location>
        <topology evidence="1">Multi-pass membrane protein</topology>
    </subcellularLocation>
</comment>
<feature type="transmembrane region" description="Helical" evidence="7">
    <location>
        <begin position="360"/>
        <end position="386"/>
    </location>
</feature>